<dbReference type="NCBIfam" id="TIGR00060">
    <property type="entry name" value="L18_bact"/>
    <property type="match status" value="1"/>
</dbReference>
<organism evidence="8 9">
    <name type="scientific">Candidatus Kapaibacterium thiocyanatum</name>
    <dbReference type="NCBI Taxonomy" id="1895771"/>
    <lineage>
        <taxon>Bacteria</taxon>
        <taxon>Pseudomonadati</taxon>
        <taxon>Candidatus Kapaibacteriota</taxon>
        <taxon>Candidatus Kapaibacteriia</taxon>
        <taxon>Candidatus Kapaibacteriales</taxon>
        <taxon>Candidatus Kapaibacteriaceae</taxon>
        <taxon>Candidatus Kapaibacterium</taxon>
    </lineage>
</organism>
<dbReference type="GO" id="GO:0006412">
    <property type="term" value="P:translation"/>
    <property type="evidence" value="ECO:0007669"/>
    <property type="project" value="UniProtKB-UniRule"/>
</dbReference>
<evidence type="ECO:0000256" key="2">
    <source>
        <dbReference type="ARBA" id="ARBA00022730"/>
    </source>
</evidence>
<name>A0A1M3KW66_9BACT</name>
<dbReference type="SUPFAM" id="SSF53137">
    <property type="entry name" value="Translational machinery components"/>
    <property type="match status" value="1"/>
</dbReference>
<dbReference type="CDD" id="cd00432">
    <property type="entry name" value="Ribosomal_L18_L5e"/>
    <property type="match status" value="1"/>
</dbReference>
<accession>A0A1M3KW66</accession>
<evidence type="ECO:0000256" key="5">
    <source>
        <dbReference type="ARBA" id="ARBA00023274"/>
    </source>
</evidence>
<dbReference type="FunFam" id="3.30.420.100:FF:000001">
    <property type="entry name" value="50S ribosomal protein L18"/>
    <property type="match status" value="1"/>
</dbReference>
<dbReference type="GO" id="GO:0005737">
    <property type="term" value="C:cytoplasm"/>
    <property type="evidence" value="ECO:0007669"/>
    <property type="project" value="UniProtKB-ARBA"/>
</dbReference>
<dbReference type="GO" id="GO:0003735">
    <property type="term" value="F:structural constituent of ribosome"/>
    <property type="evidence" value="ECO:0007669"/>
    <property type="project" value="InterPro"/>
</dbReference>
<dbReference type="HAMAP" id="MF_01337_B">
    <property type="entry name" value="Ribosomal_uL18_B"/>
    <property type="match status" value="1"/>
</dbReference>
<dbReference type="InterPro" id="IPR004389">
    <property type="entry name" value="Ribosomal_uL18_bac-type"/>
</dbReference>
<dbReference type="GO" id="GO:0008097">
    <property type="term" value="F:5S rRNA binding"/>
    <property type="evidence" value="ECO:0007669"/>
    <property type="project" value="TreeGrafter"/>
</dbReference>
<dbReference type="PANTHER" id="PTHR12899">
    <property type="entry name" value="39S RIBOSOMAL PROTEIN L18, MITOCHONDRIAL"/>
    <property type="match status" value="1"/>
</dbReference>
<keyword evidence="4 7" id="KW-0689">Ribosomal protein</keyword>
<gene>
    <name evidence="7" type="primary">rplR</name>
    <name evidence="8" type="ORF">BGO89_09165</name>
</gene>
<dbReference type="EMBL" id="MKVH01000024">
    <property type="protein sequence ID" value="OJX56701.1"/>
    <property type="molecule type" value="Genomic_DNA"/>
</dbReference>
<evidence type="ECO:0000256" key="7">
    <source>
        <dbReference type="HAMAP-Rule" id="MF_01337"/>
    </source>
</evidence>
<dbReference type="Gene3D" id="3.30.420.100">
    <property type="match status" value="1"/>
</dbReference>
<evidence type="ECO:0000256" key="3">
    <source>
        <dbReference type="ARBA" id="ARBA00022884"/>
    </source>
</evidence>
<comment type="caution">
    <text evidence="8">The sequence shown here is derived from an EMBL/GenBank/DDBJ whole genome shotgun (WGS) entry which is preliminary data.</text>
</comment>
<comment type="function">
    <text evidence="7">This is one of the proteins that bind and probably mediate the attachment of the 5S RNA into the large ribosomal subunit, where it forms part of the central protuberance.</text>
</comment>
<dbReference type="Proteomes" id="UP000184233">
    <property type="component" value="Unassembled WGS sequence"/>
</dbReference>
<dbReference type="InterPro" id="IPR057268">
    <property type="entry name" value="Ribosomal_L18"/>
</dbReference>
<dbReference type="STRING" id="1895771.BGO89_09165"/>
<keyword evidence="3 7" id="KW-0694">RNA-binding</keyword>
<reference evidence="8 9" key="1">
    <citation type="submission" date="2016-09" db="EMBL/GenBank/DDBJ databases">
        <title>Genome-resolved meta-omics ties microbial dynamics to process performance in biotechnology for thiocyanate degradation.</title>
        <authorList>
            <person name="Kantor R.S."/>
            <person name="Huddy R.J."/>
            <person name="Iyer R."/>
            <person name="Thomas B.C."/>
            <person name="Brown C.T."/>
            <person name="Anantharaman K."/>
            <person name="Tringe S."/>
            <person name="Hettich R.L."/>
            <person name="Harrison S.T."/>
            <person name="Banfield J.F."/>
        </authorList>
    </citation>
    <scope>NUCLEOTIDE SEQUENCE [LARGE SCALE GENOMIC DNA]</scope>
    <source>
        <strain evidence="8">59-99</strain>
    </source>
</reference>
<dbReference type="PANTHER" id="PTHR12899:SF3">
    <property type="entry name" value="LARGE RIBOSOMAL SUBUNIT PROTEIN UL18M"/>
    <property type="match status" value="1"/>
</dbReference>
<dbReference type="AlphaFoldDB" id="A0A1M3KW66"/>
<evidence type="ECO:0000256" key="4">
    <source>
        <dbReference type="ARBA" id="ARBA00022980"/>
    </source>
</evidence>
<evidence type="ECO:0000256" key="1">
    <source>
        <dbReference type="ARBA" id="ARBA00007116"/>
    </source>
</evidence>
<comment type="subunit">
    <text evidence="7">Part of the 50S ribosomal subunit; part of the 5S rRNA/L5/L18/L25 subcomplex. Contacts the 5S and 23S rRNAs.</text>
</comment>
<keyword evidence="5 7" id="KW-0687">Ribonucleoprotein</keyword>
<protein>
    <recommendedName>
        <fullName evidence="6 7">Large ribosomal subunit protein uL18</fullName>
    </recommendedName>
</protein>
<keyword evidence="2 7" id="KW-0699">rRNA-binding</keyword>
<dbReference type="Pfam" id="PF00861">
    <property type="entry name" value="Ribosomal_L18p"/>
    <property type="match status" value="1"/>
</dbReference>
<dbReference type="GO" id="GO:0005840">
    <property type="term" value="C:ribosome"/>
    <property type="evidence" value="ECO:0007669"/>
    <property type="project" value="UniProtKB-KW"/>
</dbReference>
<dbReference type="InterPro" id="IPR005484">
    <property type="entry name" value="Ribosomal_uL18_bac/plant/anim"/>
</dbReference>
<evidence type="ECO:0000313" key="9">
    <source>
        <dbReference type="Proteomes" id="UP000184233"/>
    </source>
</evidence>
<dbReference type="GO" id="GO:1990904">
    <property type="term" value="C:ribonucleoprotein complex"/>
    <property type="evidence" value="ECO:0007669"/>
    <property type="project" value="UniProtKB-KW"/>
</dbReference>
<evidence type="ECO:0000313" key="8">
    <source>
        <dbReference type="EMBL" id="OJX56701.1"/>
    </source>
</evidence>
<sequence>MKRNQLKNARRMRRKMSVRRKVHGTPERYRLSIFRSVNHIYAQIVDDTTAKTLVSASTNDKEVRAKIDGLSRVEQSRVVGTVLAERAKAGKIATVAFDRGGFLYHGRVKALADAAREHGLQF</sequence>
<proteinExistence type="inferred from homology"/>
<comment type="similarity">
    <text evidence="1 7">Belongs to the universal ribosomal protein uL18 family.</text>
</comment>
<evidence type="ECO:0000256" key="6">
    <source>
        <dbReference type="ARBA" id="ARBA00035197"/>
    </source>
</evidence>